<keyword evidence="2" id="KW-1185">Reference proteome</keyword>
<dbReference type="EMBL" id="BAAARW010000039">
    <property type="protein sequence ID" value="GAA2453257.1"/>
    <property type="molecule type" value="Genomic_DNA"/>
</dbReference>
<dbReference type="Proteomes" id="UP001501231">
    <property type="component" value="Unassembled WGS sequence"/>
</dbReference>
<gene>
    <name evidence="1" type="ORF">GCM10010191_84790</name>
</gene>
<proteinExistence type="predicted"/>
<sequence>MSVKECRDCGQVKPQSEFFKRKASKDGLALYCRDCFGLRNAKSKRKRLAKEGKESKPYQKRRVVPEGMKFCPRCDEVKQVREFGRNRANKSGLANYCKPCHNVTMVEIKRRKHGSERSYLLKLRYGLTAEQVKEHRRKQGGICVICLRKEASHVDHCHETGLFRALLCFPCNGALGQYEDDPGRMRDSAAYLEGRTYHARSMLLEFGVVAIAGHARRLAFKGSLVGEDGVRIRRLETARDDHLRARYGLGQTEIQEIVDMQRGLCAICCDRPAENVDHDHETGVVRGILCGGCNTGMGQLRDDPVALRRAADYVQGALIRQMPTEGGGVRLSFTFPDVDPVAVPLGGWESYRARDGEHRKVFLELDERMYGLPRLRLAASGPGYCRRWSLGPRRPSFSERVSALVRGSRDQFVLEG</sequence>
<reference evidence="2" key="1">
    <citation type="journal article" date="2019" name="Int. J. Syst. Evol. Microbiol.">
        <title>The Global Catalogue of Microorganisms (GCM) 10K type strain sequencing project: providing services to taxonomists for standard genome sequencing and annotation.</title>
        <authorList>
            <consortium name="The Broad Institute Genomics Platform"/>
            <consortium name="The Broad Institute Genome Sequencing Center for Infectious Disease"/>
            <person name="Wu L."/>
            <person name="Ma J."/>
        </authorList>
    </citation>
    <scope>NUCLEOTIDE SEQUENCE [LARGE SCALE GENOMIC DNA]</scope>
    <source>
        <strain evidence="2">JCM 3325</strain>
    </source>
</reference>
<comment type="caution">
    <text evidence="1">The sequence shown here is derived from an EMBL/GenBank/DDBJ whole genome shotgun (WGS) entry which is preliminary data.</text>
</comment>
<evidence type="ECO:0000313" key="2">
    <source>
        <dbReference type="Proteomes" id="UP001501231"/>
    </source>
</evidence>
<dbReference type="InterPro" id="IPR004211">
    <property type="entry name" value="Endonuclease_7"/>
</dbReference>
<dbReference type="Gene3D" id="3.40.1800.10">
    <property type="entry name" value="His-Me finger endonucleases"/>
    <property type="match status" value="2"/>
</dbReference>
<dbReference type="RefSeq" id="WP_344597100.1">
    <property type="nucleotide sequence ID" value="NZ_BAAARW010000039.1"/>
</dbReference>
<dbReference type="SUPFAM" id="SSF54060">
    <property type="entry name" value="His-Me finger endonucleases"/>
    <property type="match status" value="2"/>
</dbReference>
<accession>A0ABP5XH60</accession>
<dbReference type="InterPro" id="IPR044925">
    <property type="entry name" value="His-Me_finger_sf"/>
</dbReference>
<dbReference type="InterPro" id="IPR038563">
    <property type="entry name" value="Endonuclease_7_sf"/>
</dbReference>
<organism evidence="1 2">
    <name type="scientific">Actinomadura vinacea</name>
    <dbReference type="NCBI Taxonomy" id="115336"/>
    <lineage>
        <taxon>Bacteria</taxon>
        <taxon>Bacillati</taxon>
        <taxon>Actinomycetota</taxon>
        <taxon>Actinomycetes</taxon>
        <taxon>Streptosporangiales</taxon>
        <taxon>Thermomonosporaceae</taxon>
        <taxon>Actinomadura</taxon>
    </lineage>
</organism>
<evidence type="ECO:0008006" key="3">
    <source>
        <dbReference type="Google" id="ProtNLM"/>
    </source>
</evidence>
<evidence type="ECO:0000313" key="1">
    <source>
        <dbReference type="EMBL" id="GAA2453257.1"/>
    </source>
</evidence>
<protein>
    <recommendedName>
        <fullName evidence="3">Recombination endonuclease VII</fullName>
    </recommendedName>
</protein>
<dbReference type="Pfam" id="PF02945">
    <property type="entry name" value="Endonuclease_7"/>
    <property type="match status" value="2"/>
</dbReference>
<name>A0ABP5XH60_9ACTN</name>